<protein>
    <recommendedName>
        <fullName evidence="5">FAD-binding FR-type domain-containing protein</fullName>
    </recommendedName>
</protein>
<dbReference type="Pfam" id="PF00970">
    <property type="entry name" value="FAD_binding_6"/>
    <property type="match status" value="1"/>
</dbReference>
<evidence type="ECO:0000313" key="3">
    <source>
        <dbReference type="EMBL" id="KFN43941.1"/>
    </source>
</evidence>
<dbReference type="SUPFAM" id="SSF52343">
    <property type="entry name" value="Ferredoxin reductase-like, C-terminal NADP-linked domain"/>
    <property type="match status" value="1"/>
</dbReference>
<reference evidence="3 4" key="1">
    <citation type="submission" date="2013-09" db="EMBL/GenBank/DDBJ databases">
        <title>Genome sequencing of Arenimonas oryziterrae.</title>
        <authorList>
            <person name="Chen F."/>
            <person name="Wang G."/>
        </authorList>
    </citation>
    <scope>NUCLEOTIDE SEQUENCE [LARGE SCALE GENOMIC DNA]</scope>
    <source>
        <strain evidence="3 4">YC6267</strain>
    </source>
</reference>
<evidence type="ECO:0000259" key="2">
    <source>
        <dbReference type="PROSITE" id="PS51384"/>
    </source>
</evidence>
<keyword evidence="4" id="KW-1185">Reference proteome</keyword>
<dbReference type="AlphaFoldDB" id="A0A091AX20"/>
<dbReference type="Pfam" id="PF00175">
    <property type="entry name" value="NAD_binding_1"/>
    <property type="match status" value="1"/>
</dbReference>
<dbReference type="Gene3D" id="2.40.30.10">
    <property type="entry name" value="Translation factors"/>
    <property type="match status" value="1"/>
</dbReference>
<evidence type="ECO:0000313" key="4">
    <source>
        <dbReference type="Proteomes" id="UP000029385"/>
    </source>
</evidence>
<dbReference type="PROSITE" id="PS51085">
    <property type="entry name" value="2FE2S_FER_2"/>
    <property type="match status" value="1"/>
</dbReference>
<dbReference type="InterPro" id="IPR012675">
    <property type="entry name" value="Beta-grasp_dom_sf"/>
</dbReference>
<dbReference type="GO" id="GO:0016491">
    <property type="term" value="F:oxidoreductase activity"/>
    <property type="evidence" value="ECO:0007669"/>
    <property type="project" value="InterPro"/>
</dbReference>
<dbReference type="STRING" id="1121015.GCA_000420545_02112"/>
<dbReference type="SUPFAM" id="SSF54292">
    <property type="entry name" value="2Fe-2S ferredoxin-like"/>
    <property type="match status" value="1"/>
</dbReference>
<evidence type="ECO:0008006" key="5">
    <source>
        <dbReference type="Google" id="ProtNLM"/>
    </source>
</evidence>
<dbReference type="PROSITE" id="PS51384">
    <property type="entry name" value="FAD_FR"/>
    <property type="match status" value="1"/>
</dbReference>
<dbReference type="Gene3D" id="3.40.50.80">
    <property type="entry name" value="Nucleotide-binding domain of ferredoxin-NADP reductase (FNR) module"/>
    <property type="match status" value="1"/>
</dbReference>
<dbReference type="Gene3D" id="3.10.20.30">
    <property type="match status" value="1"/>
</dbReference>
<dbReference type="InterPro" id="IPR050415">
    <property type="entry name" value="MRET"/>
</dbReference>
<dbReference type="Proteomes" id="UP000029385">
    <property type="component" value="Unassembled WGS sequence"/>
</dbReference>
<dbReference type="InterPro" id="IPR008333">
    <property type="entry name" value="Cbr1-like_FAD-bd_dom"/>
</dbReference>
<dbReference type="InterPro" id="IPR001433">
    <property type="entry name" value="OxRdtase_FAD/NAD-bd"/>
</dbReference>
<organism evidence="3 4">
    <name type="scientific">Arenimonas oryziterrae DSM 21050 = YC6267</name>
    <dbReference type="NCBI Taxonomy" id="1121015"/>
    <lineage>
        <taxon>Bacteria</taxon>
        <taxon>Pseudomonadati</taxon>
        <taxon>Pseudomonadota</taxon>
        <taxon>Gammaproteobacteria</taxon>
        <taxon>Lysobacterales</taxon>
        <taxon>Lysobacteraceae</taxon>
        <taxon>Arenimonas</taxon>
    </lineage>
</organism>
<dbReference type="CDD" id="cd06216">
    <property type="entry name" value="FNR_iron_sulfur_binding_2"/>
    <property type="match status" value="1"/>
</dbReference>
<accession>A0A091AX20</accession>
<dbReference type="InterPro" id="IPR001041">
    <property type="entry name" value="2Fe-2S_ferredoxin-type"/>
</dbReference>
<dbReference type="PATRIC" id="fig|1121015.4.peg.1155"/>
<dbReference type="InterPro" id="IPR036010">
    <property type="entry name" value="2Fe-2S_ferredoxin-like_sf"/>
</dbReference>
<dbReference type="PANTHER" id="PTHR47354">
    <property type="entry name" value="NADH OXIDOREDUCTASE HCR"/>
    <property type="match status" value="1"/>
</dbReference>
<dbReference type="eggNOG" id="COG1018">
    <property type="taxonomic scope" value="Bacteria"/>
</dbReference>
<evidence type="ECO:0000259" key="1">
    <source>
        <dbReference type="PROSITE" id="PS51085"/>
    </source>
</evidence>
<dbReference type="Pfam" id="PF00111">
    <property type="entry name" value="Fer2"/>
    <property type="match status" value="1"/>
</dbReference>
<dbReference type="InterPro" id="IPR017938">
    <property type="entry name" value="Riboflavin_synthase-like_b-brl"/>
</dbReference>
<gene>
    <name evidence="3" type="ORF">N789_08305</name>
</gene>
<comment type="caution">
    <text evidence="3">The sequence shown here is derived from an EMBL/GenBank/DDBJ whole genome shotgun (WGS) entry which is preliminary data.</text>
</comment>
<dbReference type="InterPro" id="IPR017927">
    <property type="entry name" value="FAD-bd_FR_type"/>
</dbReference>
<sequence length="342" mass="36457">MLAPLNDAEAWGRLARAVNPVWSFTQTRARVLRTVDEAPGVLSLWLQPNARFAGFRAGQHVLLELDVAGVRQARCFSFSQAPRADGQLRLTIKRQTAGAVSVAVHALQPGDIVGLGAAQGTFAPQGDGPLLLLAAGSGITPMMALLQTLATEDARRDVVLVHAARAPADRIFAAELQALARTWPTLRLHWHLSQTDGRLDDATIARLVPDWAARETLLCGPDDFMRRIEAMHAQAGSGARLHRESFGRRAAPIDPQAAEHAIAFATSGTRFAARAGQSLLEAAEAAGLAPRFGCRRGICRTCQCRKRSGSVVNLLTGETSGPGEELIQLCIAAPLGAVELAL</sequence>
<dbReference type="GO" id="GO:0051536">
    <property type="term" value="F:iron-sulfur cluster binding"/>
    <property type="evidence" value="ECO:0007669"/>
    <property type="project" value="InterPro"/>
</dbReference>
<proteinExistence type="predicted"/>
<feature type="domain" description="FAD-binding FR-type" evidence="2">
    <location>
        <begin position="24"/>
        <end position="125"/>
    </location>
</feature>
<feature type="domain" description="2Fe-2S ferredoxin-type" evidence="1">
    <location>
        <begin position="260"/>
        <end position="342"/>
    </location>
</feature>
<dbReference type="EMBL" id="AVCI01000004">
    <property type="protein sequence ID" value="KFN43941.1"/>
    <property type="molecule type" value="Genomic_DNA"/>
</dbReference>
<dbReference type="PRINTS" id="PR00410">
    <property type="entry name" value="PHEHYDRXLASE"/>
</dbReference>
<dbReference type="SUPFAM" id="SSF63380">
    <property type="entry name" value="Riboflavin synthase domain-like"/>
    <property type="match status" value="1"/>
</dbReference>
<name>A0A091AX20_9GAMM</name>
<dbReference type="InterPro" id="IPR039261">
    <property type="entry name" value="FNR_nucleotide-bd"/>
</dbReference>
<dbReference type="PANTHER" id="PTHR47354:SF3">
    <property type="entry name" value="OXIDOREDUCTASE-RELATED"/>
    <property type="match status" value="1"/>
</dbReference>